<feature type="region of interest" description="Disordered" evidence="1">
    <location>
        <begin position="174"/>
        <end position="352"/>
    </location>
</feature>
<accession>A0A380TI53</accession>
<feature type="compositionally biased region" description="Basic and acidic residues" evidence="1">
    <location>
        <begin position="307"/>
        <end position="319"/>
    </location>
</feature>
<reference evidence="2" key="1">
    <citation type="submission" date="2018-07" db="EMBL/GenBank/DDBJ databases">
        <authorList>
            <person name="Quirk P.G."/>
            <person name="Krulwich T.A."/>
        </authorList>
    </citation>
    <scope>NUCLEOTIDE SEQUENCE</scope>
</reference>
<feature type="compositionally biased region" description="Polar residues" evidence="1">
    <location>
        <begin position="125"/>
        <end position="142"/>
    </location>
</feature>
<evidence type="ECO:0000313" key="2">
    <source>
        <dbReference type="EMBL" id="SUS07858.1"/>
    </source>
</evidence>
<feature type="compositionally biased region" description="Low complexity" evidence="1">
    <location>
        <begin position="331"/>
        <end position="351"/>
    </location>
</feature>
<name>A0A380TI53_9ZZZZ</name>
<feature type="compositionally biased region" description="Low complexity" evidence="1">
    <location>
        <begin position="176"/>
        <end position="192"/>
    </location>
</feature>
<protein>
    <submittedName>
        <fullName evidence="2">Uncharacterized protein</fullName>
    </submittedName>
</protein>
<feature type="compositionally biased region" description="Basic and acidic residues" evidence="1">
    <location>
        <begin position="227"/>
        <end position="242"/>
    </location>
</feature>
<dbReference type="EMBL" id="UIDG01000461">
    <property type="protein sequence ID" value="SUS07858.1"/>
    <property type="molecule type" value="Genomic_DNA"/>
</dbReference>
<feature type="compositionally biased region" description="Low complexity" evidence="1">
    <location>
        <begin position="214"/>
        <end position="225"/>
    </location>
</feature>
<feature type="compositionally biased region" description="Basic and acidic residues" evidence="1">
    <location>
        <begin position="197"/>
        <end position="209"/>
    </location>
</feature>
<gene>
    <name evidence="2" type="ORF">DF3PB_5130002</name>
</gene>
<sequence length="421" mass="43620">MQTLAVTGTMFRILLFSAFGLLLAAVGKFLFMDDYLTADARRVAVSAASARAGGLADEHRRSADLFASAYSGTQVDSLFEDVLPAEGAAANLAGGGRAIARDLLGNGVVEPQGPAALPSADEGATAQQASSEEKASQTTSEPQAREPVTVAALPPLPPSVAAQSAVTEPIVAKDTPASSADAGAAQPAPRAALVEQPQERPADVRRVEGKPQVATAAAPSSATSRKPSKEAVREQKAVEKRPAPAAVARSQAPKEVAKAERSKPVVARNTPAPRRDAQPAGRTATAQNKKAAGTYQARVSVPAASGNDRRLLARLEQETRPAPTRPKSEPANRGNTATAATAGGMARSTSGVNGDEMVSRWVGSVASGVQRLMGHELNSVSSPRSVVSYCRSQPESWVYDEGRKQMVYCGEVAAVRSSAAR</sequence>
<evidence type="ECO:0000256" key="1">
    <source>
        <dbReference type="SAM" id="MobiDB-lite"/>
    </source>
</evidence>
<feature type="region of interest" description="Disordered" evidence="1">
    <location>
        <begin position="110"/>
        <end position="147"/>
    </location>
</feature>
<organism evidence="2">
    <name type="scientific">metagenome</name>
    <dbReference type="NCBI Taxonomy" id="256318"/>
    <lineage>
        <taxon>unclassified sequences</taxon>
        <taxon>metagenomes</taxon>
    </lineage>
</organism>
<proteinExistence type="predicted"/>
<dbReference type="AlphaFoldDB" id="A0A380TI53"/>